<evidence type="ECO:0000256" key="1">
    <source>
        <dbReference type="SAM" id="MobiDB-lite"/>
    </source>
</evidence>
<proteinExistence type="predicted"/>
<keyword evidence="2" id="KW-0812">Transmembrane</keyword>
<sequence>MSIPPNSPWQGGPGAGPPYGPPAVPPSGPPPGGLGWQPTPPGPPGPPPPGRGGNGGLLIALLGGGLVVVLAVVAIVVLVVQSGDDDGGGGGDDGGGDLQLVVGQIAGGAEARPFADGSLAMARPGVTSPVVDVYEDFACPHCGTFDRMHDPLLKELAVSGRAKVVFHPMVIFSTSNQPAHDNALRAAAALRCVGDGSRWLSYQDALYEHQPASLSSEGYATTDLVSYAGPLSLTGDDFTSCVQDQRYAGSVNTVSQGYISSGVQSTPSVRVNGRALAQSDTDSPDALRRAIEAAS</sequence>
<dbReference type="CDD" id="cd02972">
    <property type="entry name" value="DsbA_family"/>
    <property type="match status" value="1"/>
</dbReference>
<dbReference type="Proteomes" id="UP001501710">
    <property type="component" value="Unassembled WGS sequence"/>
</dbReference>
<protein>
    <recommendedName>
        <fullName evidence="3">Thioredoxin-like fold domain-containing protein</fullName>
    </recommendedName>
</protein>
<dbReference type="Gene3D" id="3.40.30.10">
    <property type="entry name" value="Glutaredoxin"/>
    <property type="match status" value="1"/>
</dbReference>
<organism evidence="4 5">
    <name type="scientific">Actinomadura meridiana</name>
    <dbReference type="NCBI Taxonomy" id="559626"/>
    <lineage>
        <taxon>Bacteria</taxon>
        <taxon>Bacillati</taxon>
        <taxon>Actinomycetota</taxon>
        <taxon>Actinomycetes</taxon>
        <taxon>Streptosporangiales</taxon>
        <taxon>Thermomonosporaceae</taxon>
        <taxon>Actinomadura</taxon>
    </lineage>
</organism>
<name>A0ABP8BXX1_9ACTN</name>
<keyword evidence="5" id="KW-1185">Reference proteome</keyword>
<dbReference type="SUPFAM" id="SSF52833">
    <property type="entry name" value="Thioredoxin-like"/>
    <property type="match status" value="1"/>
</dbReference>
<keyword evidence="2" id="KW-1133">Transmembrane helix</keyword>
<dbReference type="EMBL" id="BAABAS010000005">
    <property type="protein sequence ID" value="GAA4230069.1"/>
    <property type="molecule type" value="Genomic_DNA"/>
</dbReference>
<comment type="caution">
    <text evidence="4">The sequence shown here is derived from an EMBL/GenBank/DDBJ whole genome shotgun (WGS) entry which is preliminary data.</text>
</comment>
<feature type="transmembrane region" description="Helical" evidence="2">
    <location>
        <begin position="57"/>
        <end position="80"/>
    </location>
</feature>
<evidence type="ECO:0000313" key="4">
    <source>
        <dbReference type="EMBL" id="GAA4230069.1"/>
    </source>
</evidence>
<evidence type="ECO:0000313" key="5">
    <source>
        <dbReference type="Proteomes" id="UP001501710"/>
    </source>
</evidence>
<dbReference type="RefSeq" id="WP_344894445.1">
    <property type="nucleotide sequence ID" value="NZ_BAABAS010000005.1"/>
</dbReference>
<evidence type="ECO:0000259" key="3">
    <source>
        <dbReference type="Pfam" id="PF13462"/>
    </source>
</evidence>
<reference evidence="5" key="1">
    <citation type="journal article" date="2019" name="Int. J. Syst. Evol. Microbiol.">
        <title>The Global Catalogue of Microorganisms (GCM) 10K type strain sequencing project: providing services to taxonomists for standard genome sequencing and annotation.</title>
        <authorList>
            <consortium name="The Broad Institute Genomics Platform"/>
            <consortium name="The Broad Institute Genome Sequencing Center for Infectious Disease"/>
            <person name="Wu L."/>
            <person name="Ma J."/>
        </authorList>
    </citation>
    <scope>NUCLEOTIDE SEQUENCE [LARGE SCALE GENOMIC DNA]</scope>
    <source>
        <strain evidence="5">JCM 17440</strain>
    </source>
</reference>
<gene>
    <name evidence="4" type="ORF">GCM10022254_23960</name>
</gene>
<feature type="compositionally biased region" description="Pro residues" evidence="1">
    <location>
        <begin position="15"/>
        <end position="50"/>
    </location>
</feature>
<feature type="region of interest" description="Disordered" evidence="1">
    <location>
        <begin position="1"/>
        <end position="51"/>
    </location>
</feature>
<evidence type="ECO:0000256" key="2">
    <source>
        <dbReference type="SAM" id="Phobius"/>
    </source>
</evidence>
<keyword evidence="2" id="KW-0472">Membrane</keyword>
<accession>A0ABP8BXX1</accession>
<dbReference type="Pfam" id="PF13462">
    <property type="entry name" value="Thioredoxin_4"/>
    <property type="match status" value="1"/>
</dbReference>
<dbReference type="InterPro" id="IPR012336">
    <property type="entry name" value="Thioredoxin-like_fold"/>
</dbReference>
<dbReference type="InterPro" id="IPR036249">
    <property type="entry name" value="Thioredoxin-like_sf"/>
</dbReference>
<feature type="domain" description="Thioredoxin-like fold" evidence="3">
    <location>
        <begin position="129"/>
        <end position="292"/>
    </location>
</feature>